<reference evidence="3" key="1">
    <citation type="journal article" date="2019" name="Int. J. Syst. Evol. Microbiol.">
        <title>The Global Catalogue of Microorganisms (GCM) 10K type strain sequencing project: providing services to taxonomists for standard genome sequencing and annotation.</title>
        <authorList>
            <consortium name="The Broad Institute Genomics Platform"/>
            <consortium name="The Broad Institute Genome Sequencing Center for Infectious Disease"/>
            <person name="Wu L."/>
            <person name="Ma J."/>
        </authorList>
    </citation>
    <scope>NUCLEOTIDE SEQUENCE [LARGE SCALE GENOMIC DNA]</scope>
    <source>
        <strain evidence="3">CGMCC 4.7317</strain>
    </source>
</reference>
<dbReference type="SMART" id="SM00028">
    <property type="entry name" value="TPR"/>
    <property type="match status" value="5"/>
</dbReference>
<name>A0ABW1SYD0_9ACTN</name>
<dbReference type="InterPro" id="IPR024983">
    <property type="entry name" value="CHAT_dom"/>
</dbReference>
<accession>A0ABW1SYD0</accession>
<dbReference type="SUPFAM" id="SSF48452">
    <property type="entry name" value="TPR-like"/>
    <property type="match status" value="2"/>
</dbReference>
<evidence type="ECO:0000259" key="1">
    <source>
        <dbReference type="Pfam" id="PF12770"/>
    </source>
</evidence>
<evidence type="ECO:0000313" key="2">
    <source>
        <dbReference type="EMBL" id="MFC6237453.1"/>
    </source>
</evidence>
<comment type="caution">
    <text evidence="2">The sequence shown here is derived from an EMBL/GenBank/DDBJ whole genome shotgun (WGS) entry which is preliminary data.</text>
</comment>
<organism evidence="2 3">
    <name type="scientific">Longivirga aurantiaca</name>
    <dbReference type="NCBI Taxonomy" id="1837743"/>
    <lineage>
        <taxon>Bacteria</taxon>
        <taxon>Bacillati</taxon>
        <taxon>Actinomycetota</taxon>
        <taxon>Actinomycetes</taxon>
        <taxon>Sporichthyales</taxon>
        <taxon>Sporichthyaceae</taxon>
        <taxon>Longivirga</taxon>
    </lineage>
</organism>
<dbReference type="Proteomes" id="UP001596138">
    <property type="component" value="Unassembled WGS sequence"/>
</dbReference>
<dbReference type="Gene3D" id="1.25.40.10">
    <property type="entry name" value="Tetratricopeptide repeat domain"/>
    <property type="match status" value="2"/>
</dbReference>
<keyword evidence="3" id="KW-1185">Reference proteome</keyword>
<feature type="domain" description="CHAT" evidence="1">
    <location>
        <begin position="632"/>
        <end position="862"/>
    </location>
</feature>
<protein>
    <submittedName>
        <fullName evidence="2">CHAT domain-containing protein</fullName>
    </submittedName>
</protein>
<dbReference type="Pfam" id="PF12770">
    <property type="entry name" value="CHAT"/>
    <property type="match status" value="1"/>
</dbReference>
<evidence type="ECO:0000313" key="3">
    <source>
        <dbReference type="Proteomes" id="UP001596138"/>
    </source>
</evidence>
<sequence>MTEGAVDAVDDVVARAEHALDEVGRDPRAALAVADAVVAAIPRPLAAEGIRAVVTAHRAAGLALRELSEIETAEGRMRRAVRIADRHERPDVGAEARMSLAYVLMERGRMGQAVALTTRALRDSRGETTYRLRIIRAMSLQRSGHGDDALAEYAVALPAVRRARDTVWESRLLNNRGILLATRGETARAVADFTGAREIFLAEGRRNDAADVLYNIGYLYGMAGDVPQALRNLDASAEEWGDLDRPEYWAGRAEVLTRAGLSAEAVADARRAIALLQSRGWNALEAESWLSLASALLSDREPDLDAVVAAAQEARRLVRRQGRPEWTAMAEYVAMSAQLRRSRSAPTTRSIERLVAMLEENHWPRESDDLRVSAAMAMHARSPADALQLLEPVESRRPAAGDWERRSTVALARSLRAGWAGDTGRAQRQLLRAWSLADDAHAALGSVDLVAGAAARSGRIVELGLGRALDAGCAEQAFDWVERGRSAVLRHPAARPAPDPEVAAALTRWRWAKSEEAEARAAGDRLSPSPVRAAEREVRRLTRRRAAADGDHDVIGAEVARSAVGDGVFVQFFSWKGEIHATTTTRNGTGAHRLGAAAEVLGLERSIAFALRRVVRASPSRPALDQAVELHRLVRRLDSLILAPLAAVAGARKVTICPGSALGGVPWSIAPSIAGADLTIAPSATSWHRARNVGPQRIRKVAALAGPGLPAAEAECTSVSRLHRQATATLAADATTAAVSRAAREVDVLHLAAHGLLRRDNPLFSSLTLADGPLCGYDIASWVRAPSVVVLSACSAAAGAAVAGEEVLGLAAIALGVGARTVVASPVAVPDGLTALVMTSLHRELAQGHAPDEALQRVRGSLGAEEPAAGVVAGTFVAVGA</sequence>
<dbReference type="PANTHER" id="PTHR10098">
    <property type="entry name" value="RAPSYN-RELATED"/>
    <property type="match status" value="1"/>
</dbReference>
<dbReference type="InterPro" id="IPR019734">
    <property type="entry name" value="TPR_rpt"/>
</dbReference>
<dbReference type="EMBL" id="JBHSTI010000008">
    <property type="protein sequence ID" value="MFC6237453.1"/>
    <property type="molecule type" value="Genomic_DNA"/>
</dbReference>
<gene>
    <name evidence="2" type="ORF">ACFQGU_06160</name>
</gene>
<dbReference type="RefSeq" id="WP_386764763.1">
    <property type="nucleotide sequence ID" value="NZ_JBHSTI010000008.1"/>
</dbReference>
<dbReference type="InterPro" id="IPR011990">
    <property type="entry name" value="TPR-like_helical_dom_sf"/>
</dbReference>
<proteinExistence type="predicted"/>